<sequence length="314" mass="33393">MVDEPSGQAREISDTALAMSTDVAMAKGSDTDGSDLFSGYGVIEVMARGAEVVAILLVADAQLGRRSEITRLKKGLRKAQLVMTKGLWLPVVRGLDLGFMQGHRNLTVPEPSTVVLNTNGAGIVGSVEGGLGYGVASAVVGVTGCCVSYDRISHVEAGVVQHCMWELHYMWVQEASGLPESLAYDSSDRFGREMECPWMEGRHRTDPGCNLGSPNEETIPRVEVTLEPLVGVGVEEPGSFEAAVAKKGSGVTNQASRNAGVPVGGMQGYPIQWFGVRASTSVTTVEKPRGDDQQSFPKVVVELRNSGKQVAEVE</sequence>
<keyword evidence="2" id="KW-1185">Reference proteome</keyword>
<organism evidence="1 2">
    <name type="scientific">Protea cynaroides</name>
    <dbReference type="NCBI Taxonomy" id="273540"/>
    <lineage>
        <taxon>Eukaryota</taxon>
        <taxon>Viridiplantae</taxon>
        <taxon>Streptophyta</taxon>
        <taxon>Embryophyta</taxon>
        <taxon>Tracheophyta</taxon>
        <taxon>Spermatophyta</taxon>
        <taxon>Magnoliopsida</taxon>
        <taxon>Proteales</taxon>
        <taxon>Proteaceae</taxon>
        <taxon>Protea</taxon>
    </lineage>
</organism>
<proteinExistence type="predicted"/>
<gene>
    <name evidence="1" type="ORF">NE237_030773</name>
</gene>
<evidence type="ECO:0000313" key="1">
    <source>
        <dbReference type="EMBL" id="KAJ4953941.1"/>
    </source>
</evidence>
<accession>A0A9Q0JW43</accession>
<protein>
    <submittedName>
        <fullName evidence="1">Uncharacterized protein</fullName>
    </submittedName>
</protein>
<reference evidence="1" key="1">
    <citation type="journal article" date="2023" name="Plant J.">
        <title>The genome of the king protea, Protea cynaroides.</title>
        <authorList>
            <person name="Chang J."/>
            <person name="Duong T.A."/>
            <person name="Schoeman C."/>
            <person name="Ma X."/>
            <person name="Roodt D."/>
            <person name="Barker N."/>
            <person name="Li Z."/>
            <person name="Van de Peer Y."/>
            <person name="Mizrachi E."/>
        </authorList>
    </citation>
    <scope>NUCLEOTIDE SEQUENCE</scope>
    <source>
        <tissue evidence="1">Young leaves</tissue>
    </source>
</reference>
<evidence type="ECO:0000313" key="2">
    <source>
        <dbReference type="Proteomes" id="UP001141806"/>
    </source>
</evidence>
<dbReference type="EMBL" id="JAMYWD010000012">
    <property type="protein sequence ID" value="KAJ4953941.1"/>
    <property type="molecule type" value="Genomic_DNA"/>
</dbReference>
<dbReference type="Proteomes" id="UP001141806">
    <property type="component" value="Unassembled WGS sequence"/>
</dbReference>
<comment type="caution">
    <text evidence="1">The sequence shown here is derived from an EMBL/GenBank/DDBJ whole genome shotgun (WGS) entry which is preliminary data.</text>
</comment>
<name>A0A9Q0JW43_9MAGN</name>
<dbReference type="AlphaFoldDB" id="A0A9Q0JW43"/>